<keyword evidence="6 9" id="KW-0413">Isomerase</keyword>
<evidence type="ECO:0000256" key="1">
    <source>
        <dbReference type="ARBA" id="ARBA00004496"/>
    </source>
</evidence>
<evidence type="ECO:0000256" key="7">
    <source>
        <dbReference type="ARBA" id="ARBA00023277"/>
    </source>
</evidence>
<feature type="domain" description="Xylose isomerase-like TIM barrel" evidence="8">
    <location>
        <begin position="58"/>
        <end position="247"/>
    </location>
</feature>
<protein>
    <recommendedName>
        <fullName evidence="2">Xylose isomerase</fullName>
    </recommendedName>
</protein>
<keyword evidence="3" id="KW-0963">Cytoplasm</keyword>
<dbReference type="Pfam" id="PF01261">
    <property type="entry name" value="AP_endonuc_2"/>
    <property type="match status" value="1"/>
</dbReference>
<dbReference type="Proteomes" id="UP000248706">
    <property type="component" value="Unassembled WGS sequence"/>
</dbReference>
<evidence type="ECO:0000256" key="5">
    <source>
        <dbReference type="ARBA" id="ARBA00023211"/>
    </source>
</evidence>
<gene>
    <name evidence="9" type="ORF">A4R35_04340</name>
</gene>
<comment type="caution">
    <text evidence="9">The sequence shown here is derived from an EMBL/GenBank/DDBJ whole genome shotgun (WGS) entry which is preliminary data.</text>
</comment>
<dbReference type="PROSITE" id="PS51415">
    <property type="entry name" value="XYLOSE_ISOMERASE"/>
    <property type="match status" value="1"/>
</dbReference>
<dbReference type="PANTHER" id="PTHR30268:SF0">
    <property type="entry name" value="L-RHAMNOSE ISOMERASE"/>
    <property type="match status" value="1"/>
</dbReference>
<evidence type="ECO:0000313" key="9">
    <source>
        <dbReference type="EMBL" id="RAQ94753.1"/>
    </source>
</evidence>
<comment type="subcellular location">
    <subcellularLocation>
        <location evidence="1">Cytoplasm</location>
    </subcellularLocation>
</comment>
<dbReference type="RefSeq" id="WP_223258194.1">
    <property type="nucleotide sequence ID" value="NZ_MCIF01000002.1"/>
</dbReference>
<dbReference type="PANTHER" id="PTHR30268">
    <property type="entry name" value="L-RHAMNOSE ISOMERASE"/>
    <property type="match status" value="1"/>
</dbReference>
<keyword evidence="4" id="KW-0479">Metal-binding</keyword>
<dbReference type="GO" id="GO:0009045">
    <property type="term" value="F:xylose isomerase activity"/>
    <property type="evidence" value="ECO:0007669"/>
    <property type="project" value="InterPro"/>
</dbReference>
<organism evidence="9 10">
    <name type="scientific">Thermogemmatispora tikiterensis</name>
    <dbReference type="NCBI Taxonomy" id="1825093"/>
    <lineage>
        <taxon>Bacteria</taxon>
        <taxon>Bacillati</taxon>
        <taxon>Chloroflexota</taxon>
        <taxon>Ktedonobacteria</taxon>
        <taxon>Thermogemmatisporales</taxon>
        <taxon>Thermogemmatisporaceae</taxon>
        <taxon>Thermogemmatispora</taxon>
    </lineage>
</organism>
<dbReference type="InterPro" id="IPR050337">
    <property type="entry name" value="L-rhamnose_isomerase"/>
</dbReference>
<keyword evidence="10" id="KW-1185">Reference proteome</keyword>
<evidence type="ECO:0000256" key="6">
    <source>
        <dbReference type="ARBA" id="ARBA00023235"/>
    </source>
</evidence>
<name>A0A328VGJ4_9CHLR</name>
<evidence type="ECO:0000259" key="8">
    <source>
        <dbReference type="Pfam" id="PF01261"/>
    </source>
</evidence>
<evidence type="ECO:0000256" key="2">
    <source>
        <dbReference type="ARBA" id="ARBA00018232"/>
    </source>
</evidence>
<dbReference type="GO" id="GO:0019301">
    <property type="term" value="P:rhamnose catabolic process"/>
    <property type="evidence" value="ECO:0007669"/>
    <property type="project" value="TreeGrafter"/>
</dbReference>
<dbReference type="InterPro" id="IPR001998">
    <property type="entry name" value="Xylose_isomerase"/>
</dbReference>
<proteinExistence type="predicted"/>
<dbReference type="GO" id="GO:0008740">
    <property type="term" value="F:L-rhamnose isomerase activity"/>
    <property type="evidence" value="ECO:0007669"/>
    <property type="project" value="TreeGrafter"/>
</dbReference>
<dbReference type="SUPFAM" id="SSF51658">
    <property type="entry name" value="Xylose isomerase-like"/>
    <property type="match status" value="1"/>
</dbReference>
<dbReference type="InterPro" id="IPR036237">
    <property type="entry name" value="Xyl_isomerase-like_sf"/>
</dbReference>
<reference evidence="9 10" key="1">
    <citation type="submission" date="2016-08" db="EMBL/GenBank/DDBJ databases">
        <title>Analysis of Carbohydrate Active Enzymes in Thermogemmatispora T81 Reveals Carbohydrate Degradation Ability.</title>
        <authorList>
            <person name="Tomazini A."/>
            <person name="Lal S."/>
            <person name="Stott M."/>
            <person name="Henrissat B."/>
            <person name="Polikarpov I."/>
            <person name="Sparling R."/>
            <person name="Levin D.B."/>
        </authorList>
    </citation>
    <scope>NUCLEOTIDE SEQUENCE [LARGE SCALE GENOMIC DNA]</scope>
    <source>
        <strain evidence="9 10">T81</strain>
    </source>
</reference>
<dbReference type="Gene3D" id="3.20.20.150">
    <property type="entry name" value="Divalent-metal-dependent TIM barrel enzymes"/>
    <property type="match status" value="1"/>
</dbReference>
<keyword evidence="5" id="KW-0464">Manganese</keyword>
<dbReference type="AlphaFoldDB" id="A0A328VGJ4"/>
<dbReference type="InterPro" id="IPR013022">
    <property type="entry name" value="Xyl_isomerase-like_TIM-brl"/>
</dbReference>
<keyword evidence="7" id="KW-0119">Carbohydrate metabolism</keyword>
<evidence type="ECO:0000256" key="3">
    <source>
        <dbReference type="ARBA" id="ARBA00022490"/>
    </source>
</evidence>
<dbReference type="GO" id="GO:0046872">
    <property type="term" value="F:metal ion binding"/>
    <property type="evidence" value="ECO:0007669"/>
    <property type="project" value="UniProtKB-KW"/>
</dbReference>
<dbReference type="EMBL" id="MCIF01000002">
    <property type="protein sequence ID" value="RAQ94753.1"/>
    <property type="molecule type" value="Genomic_DNA"/>
</dbReference>
<evidence type="ECO:0000313" key="10">
    <source>
        <dbReference type="Proteomes" id="UP000248706"/>
    </source>
</evidence>
<dbReference type="GO" id="GO:0019324">
    <property type="term" value="P:L-lyxose metabolic process"/>
    <property type="evidence" value="ECO:0007669"/>
    <property type="project" value="TreeGrafter"/>
</dbReference>
<evidence type="ECO:0000256" key="4">
    <source>
        <dbReference type="ARBA" id="ARBA00022723"/>
    </source>
</evidence>
<accession>A0A328VGJ4</accession>
<sequence>MEHQAIKNSVGIWAFGPNVTRFVPPGYHPEVANEDMVTRTKRVVDGLADLVDGLEYHYPGEINEDTVEAIKAALGPMDIYCIAAGLHTDPTYKLGAFINPDPVLRRRGIETLKRGVDLAAALGANFIIWPGAEGYNYNFQRDYAHTWNLFVEGVAEVVAHAASKGVKVFLEHKNSEPAMNILMRNIAACLYTIERIGRLGVDTSRLLVNMDWQHLIMNGENLAEYAALLHAEGRLGHQHANSGWGTFDDDNMVGASFFMQTLELAMTLQDVGYGQNGERIGYDLYPYTEDQIAAVRRSVLQWTFINDLARRIDRQALAEARARADAVEGYRIVYETLGLDQAYIDGIIQQRKKR</sequence>